<evidence type="ECO:0000313" key="2">
    <source>
        <dbReference type="EMBL" id="MCB5198063.1"/>
    </source>
</evidence>
<comment type="caution">
    <text evidence="2">The sequence shown here is derived from an EMBL/GenBank/DDBJ whole genome shotgun (WGS) entry which is preliminary data.</text>
</comment>
<dbReference type="Proteomes" id="UP001138961">
    <property type="component" value="Unassembled WGS sequence"/>
</dbReference>
<evidence type="ECO:0000313" key="3">
    <source>
        <dbReference type="Proteomes" id="UP001138961"/>
    </source>
</evidence>
<dbReference type="InterPro" id="IPR036629">
    <property type="entry name" value="YjbJ_sf"/>
</dbReference>
<accession>A0ABS8BQQ6</accession>
<name>A0ABS8BQQ6_9RHOB</name>
<dbReference type="EMBL" id="JAJATZ010000001">
    <property type="protein sequence ID" value="MCB5198063.1"/>
    <property type="molecule type" value="Genomic_DNA"/>
</dbReference>
<protein>
    <submittedName>
        <fullName evidence="2">Uncharacterized protein</fullName>
    </submittedName>
</protein>
<keyword evidence="3" id="KW-1185">Reference proteome</keyword>
<reference evidence="2" key="1">
    <citation type="submission" date="2021-10" db="EMBL/GenBank/DDBJ databases">
        <title>Loktanella gaetbuli sp. nov., isolated from a tidal flat.</title>
        <authorList>
            <person name="Park S."/>
            <person name="Yoon J.-H."/>
        </authorList>
    </citation>
    <scope>NUCLEOTIDE SEQUENCE</scope>
    <source>
        <strain evidence="2">TSTF-M6</strain>
    </source>
</reference>
<dbReference type="Gene3D" id="1.10.1470.10">
    <property type="entry name" value="YjbJ"/>
    <property type="match status" value="1"/>
</dbReference>
<sequence length="114" mass="12495">MQWRDVSDNWTAYIPRILTQWPGLNEAEVQSLDGDQDAFIDYLSKSKGEDRVAAQMELADWLMGGEPIDVTMDAQNDNAQIMSSAENVPAGEDTLSDDAKFGAENANATPVGRT</sequence>
<proteinExistence type="predicted"/>
<dbReference type="RefSeq" id="WP_090159480.1">
    <property type="nucleotide sequence ID" value="NZ_JAJATZ010000001.1"/>
</dbReference>
<organism evidence="2 3">
    <name type="scientific">Loktanella gaetbuli</name>
    <dbReference type="NCBI Taxonomy" id="2881335"/>
    <lineage>
        <taxon>Bacteria</taxon>
        <taxon>Pseudomonadati</taxon>
        <taxon>Pseudomonadota</taxon>
        <taxon>Alphaproteobacteria</taxon>
        <taxon>Rhodobacterales</taxon>
        <taxon>Roseobacteraceae</taxon>
        <taxon>Loktanella</taxon>
    </lineage>
</organism>
<evidence type="ECO:0000256" key="1">
    <source>
        <dbReference type="SAM" id="MobiDB-lite"/>
    </source>
</evidence>
<feature type="region of interest" description="Disordered" evidence="1">
    <location>
        <begin position="86"/>
        <end position="114"/>
    </location>
</feature>
<gene>
    <name evidence="2" type="ORF">LGQ03_02305</name>
</gene>